<comment type="caution">
    <text evidence="1">The sequence shown here is derived from an EMBL/GenBank/DDBJ whole genome shotgun (WGS) entry which is preliminary data.</text>
</comment>
<organism evidence="1 2">
    <name type="scientific">Nibea albiflora</name>
    <name type="common">Yellow drum</name>
    <name type="synonym">Corvina albiflora</name>
    <dbReference type="NCBI Taxonomy" id="240163"/>
    <lineage>
        <taxon>Eukaryota</taxon>
        <taxon>Metazoa</taxon>
        <taxon>Chordata</taxon>
        <taxon>Craniata</taxon>
        <taxon>Vertebrata</taxon>
        <taxon>Euteleostomi</taxon>
        <taxon>Actinopterygii</taxon>
        <taxon>Neopterygii</taxon>
        <taxon>Teleostei</taxon>
        <taxon>Neoteleostei</taxon>
        <taxon>Acanthomorphata</taxon>
        <taxon>Eupercaria</taxon>
        <taxon>Sciaenidae</taxon>
        <taxon>Nibea</taxon>
    </lineage>
</organism>
<sequence length="268" mass="29778">HDGFNVPFTLTVVDTPGFGDTRGIKRDKEITEQIRRLFTSSNGVGEIDAVCFVTQASLARLTATQRYVFDSVLSIFGKDVAENIKMLVTFSDGQQPPVLEAINVSGVPCPKNDIGLPVHFKFNNSALFADNRSISDRACDEGSDEDDDNFDEIFWNMGLKSMEKFFTALDMMVSLMDQSARSITRLQEIALRQNPLTTPDYIDMLIEGEKSEAKDGYQTRIKSLEAMKEKAKIISKVKAAVSDVQPVQATAQCDEKSTNKRTSVDTHD</sequence>
<accession>A0ACB7FI02</accession>
<evidence type="ECO:0000313" key="2">
    <source>
        <dbReference type="Proteomes" id="UP000805704"/>
    </source>
</evidence>
<protein>
    <submittedName>
        <fullName evidence="1">Uncharacterized protein</fullName>
    </submittedName>
</protein>
<proteinExistence type="predicted"/>
<evidence type="ECO:0000313" key="1">
    <source>
        <dbReference type="EMBL" id="KAG8013756.1"/>
    </source>
</evidence>
<feature type="non-terminal residue" evidence="1">
    <location>
        <position position="1"/>
    </location>
</feature>
<name>A0ACB7FI02_NIBAL</name>
<dbReference type="EMBL" id="CM024798">
    <property type="protein sequence ID" value="KAG8013756.1"/>
    <property type="molecule type" value="Genomic_DNA"/>
</dbReference>
<reference evidence="1" key="1">
    <citation type="submission" date="2020-04" db="EMBL/GenBank/DDBJ databases">
        <title>A chromosome-scale assembly and high-density genetic map of the yellow drum (Nibea albiflora) genome.</title>
        <authorList>
            <person name="Xu D."/>
            <person name="Zhang W."/>
            <person name="Chen R."/>
            <person name="Tan P."/>
            <person name="Wang L."/>
            <person name="Song H."/>
            <person name="Tian L."/>
            <person name="Zhu Q."/>
            <person name="Wang B."/>
        </authorList>
    </citation>
    <scope>NUCLEOTIDE SEQUENCE</scope>
    <source>
        <strain evidence="1">ZJHYS-2018</strain>
    </source>
</reference>
<dbReference type="Proteomes" id="UP000805704">
    <property type="component" value="Chromosome 10"/>
</dbReference>
<keyword evidence="2" id="KW-1185">Reference proteome</keyword>
<gene>
    <name evidence="1" type="ORF">GBF38_015881</name>
</gene>